<feature type="region of interest" description="Disordered" evidence="10">
    <location>
        <begin position="143"/>
        <end position="191"/>
    </location>
</feature>
<evidence type="ECO:0000259" key="11">
    <source>
        <dbReference type="PROSITE" id="PS50014"/>
    </source>
</evidence>
<dbReference type="Pfam" id="PF00628">
    <property type="entry name" value="PHD"/>
    <property type="match status" value="1"/>
</dbReference>
<dbReference type="Gene3D" id="1.20.920.10">
    <property type="entry name" value="Bromodomain-like"/>
    <property type="match status" value="1"/>
</dbReference>
<dbReference type="PRINTS" id="PR00503">
    <property type="entry name" value="BROMODOMAIN"/>
</dbReference>
<feature type="region of interest" description="Disordered" evidence="10">
    <location>
        <begin position="260"/>
        <end position="293"/>
    </location>
</feature>
<dbReference type="FunFam" id="3.30.40.10:FF:000123">
    <property type="entry name" value="E3 ubiquitin-protein ligase TRIM33"/>
    <property type="match status" value="1"/>
</dbReference>
<evidence type="ECO:0000313" key="13">
    <source>
        <dbReference type="EMBL" id="KAF0040398.1"/>
    </source>
</evidence>
<feature type="compositionally biased region" description="Basic and acidic residues" evidence="10">
    <location>
        <begin position="143"/>
        <end position="158"/>
    </location>
</feature>
<organism evidence="13 14">
    <name type="scientific">Scophthalmus maximus</name>
    <name type="common">Turbot</name>
    <name type="synonym">Psetta maxima</name>
    <dbReference type="NCBI Taxonomy" id="52904"/>
    <lineage>
        <taxon>Eukaryota</taxon>
        <taxon>Metazoa</taxon>
        <taxon>Chordata</taxon>
        <taxon>Craniata</taxon>
        <taxon>Vertebrata</taxon>
        <taxon>Euteleostomi</taxon>
        <taxon>Actinopterygii</taxon>
        <taxon>Neopterygii</taxon>
        <taxon>Teleostei</taxon>
        <taxon>Neoteleostei</taxon>
        <taxon>Acanthomorphata</taxon>
        <taxon>Carangaria</taxon>
        <taxon>Pleuronectiformes</taxon>
        <taxon>Pleuronectoidei</taxon>
        <taxon>Scophthalmidae</taxon>
        <taxon>Scophthalmus</taxon>
    </lineage>
</organism>
<evidence type="ECO:0008006" key="15">
    <source>
        <dbReference type="Google" id="ProtNLM"/>
    </source>
</evidence>
<dbReference type="SUPFAM" id="SSF57903">
    <property type="entry name" value="FYVE/PHD zinc finger"/>
    <property type="match status" value="1"/>
</dbReference>
<sequence length="491" mass="55953">MRPDLQEMADLPHRRHGNFPQRRATLLPQLCSAEFHEMKTESNQFCNGKTRAALPSSEKQLLQPVTSAAALQKRMRVHPEAQRILGNSRIPVVSLERLDFRSVSLSSLQPVVSLVRLPCQSQAELHNQDGFGQNEAGILEIRGDSPESKPAELSDRSQPEATSISWTEPYSPDCSPCEEPEQDSGFDCESNPDQPYILFDCGADEWDPDGKTDCETFYLDPDPEQTMVIQLEPEPDADQNRSLQLDDEPEMKCEADVVEMEDREEERPDVCCSQEEGDSSIRQPEPGDGTEEMESEDFCGVCLNGGDLLCCDRCPKVYHLACHIPPLTSSPLGDWVCTLCRSDQEPAEAYDCEDIHSCGGMTAPYTLSNQDQRARNYYQIIKRPIDLSVIRRKLDKSKTLHYFSAEQFVDDVLLMLKNCATFNYPDSEVAQAGRNLEVFFFSKLREIFPDRTFPSASQDRTDTARLRWLSRKRREKDRRKRYTFSGKKYYL</sequence>
<evidence type="ECO:0000256" key="10">
    <source>
        <dbReference type="SAM" id="MobiDB-lite"/>
    </source>
</evidence>
<keyword evidence="6 8" id="KW-0103">Bromodomain</keyword>
<keyword evidence="7" id="KW-0539">Nucleus</keyword>
<dbReference type="AlphaFoldDB" id="A0A6A4T7S3"/>
<dbReference type="PROSITE" id="PS50014">
    <property type="entry name" value="BROMODOMAIN_2"/>
    <property type="match status" value="1"/>
</dbReference>
<dbReference type="EMBL" id="VEVO01000006">
    <property type="protein sequence ID" value="KAF0040398.1"/>
    <property type="molecule type" value="Genomic_DNA"/>
</dbReference>
<comment type="subcellular location">
    <subcellularLocation>
        <location evidence="1">Nucleus</location>
    </subcellularLocation>
</comment>
<evidence type="ECO:0000259" key="12">
    <source>
        <dbReference type="PROSITE" id="PS50016"/>
    </source>
</evidence>
<dbReference type="InterPro" id="IPR019787">
    <property type="entry name" value="Znf_PHD-finger"/>
</dbReference>
<evidence type="ECO:0000256" key="9">
    <source>
        <dbReference type="PROSITE-ProRule" id="PRU00146"/>
    </source>
</evidence>
<dbReference type="PANTHER" id="PTHR45915">
    <property type="entry name" value="TRANSCRIPTION INTERMEDIARY FACTOR"/>
    <property type="match status" value="1"/>
</dbReference>
<keyword evidence="5" id="KW-0175">Coiled coil</keyword>
<evidence type="ECO:0000256" key="6">
    <source>
        <dbReference type="ARBA" id="ARBA00023117"/>
    </source>
</evidence>
<evidence type="ECO:0000256" key="7">
    <source>
        <dbReference type="ARBA" id="ARBA00023242"/>
    </source>
</evidence>
<gene>
    <name evidence="13" type="ORF">F2P81_006296</name>
</gene>
<dbReference type="Proteomes" id="UP000438429">
    <property type="component" value="Unassembled WGS sequence"/>
</dbReference>
<evidence type="ECO:0000256" key="1">
    <source>
        <dbReference type="ARBA" id="ARBA00004123"/>
    </source>
</evidence>
<evidence type="ECO:0000256" key="5">
    <source>
        <dbReference type="ARBA" id="ARBA00023054"/>
    </source>
</evidence>
<dbReference type="GO" id="GO:0005634">
    <property type="term" value="C:nucleus"/>
    <property type="evidence" value="ECO:0007669"/>
    <property type="project" value="UniProtKB-SubCell"/>
</dbReference>
<keyword evidence="4" id="KW-0862">Zinc</keyword>
<dbReference type="SUPFAM" id="SSF47370">
    <property type="entry name" value="Bromodomain"/>
    <property type="match status" value="1"/>
</dbReference>
<dbReference type="GO" id="GO:0008270">
    <property type="term" value="F:zinc ion binding"/>
    <property type="evidence" value="ECO:0007669"/>
    <property type="project" value="UniProtKB-KW"/>
</dbReference>
<name>A0A6A4T7S3_SCOMX</name>
<dbReference type="InterPro" id="IPR036427">
    <property type="entry name" value="Bromodomain-like_sf"/>
</dbReference>
<protein>
    <recommendedName>
        <fullName evidence="15">Tripartite motif-containing protein 66-like</fullName>
    </recommendedName>
</protein>
<keyword evidence="2" id="KW-0479">Metal-binding</keyword>
<evidence type="ECO:0000256" key="4">
    <source>
        <dbReference type="ARBA" id="ARBA00022833"/>
    </source>
</evidence>
<feature type="domain" description="Bromo" evidence="11">
    <location>
        <begin position="376"/>
        <end position="430"/>
    </location>
</feature>
<dbReference type="SMART" id="SM00249">
    <property type="entry name" value="PHD"/>
    <property type="match status" value="1"/>
</dbReference>
<dbReference type="PROSITE" id="PS01359">
    <property type="entry name" value="ZF_PHD_1"/>
    <property type="match status" value="1"/>
</dbReference>
<feature type="domain" description="PHD-type" evidence="12">
    <location>
        <begin position="296"/>
        <end position="343"/>
    </location>
</feature>
<proteinExistence type="predicted"/>
<evidence type="ECO:0000313" key="14">
    <source>
        <dbReference type="Proteomes" id="UP000438429"/>
    </source>
</evidence>
<evidence type="ECO:0000256" key="2">
    <source>
        <dbReference type="ARBA" id="ARBA00022723"/>
    </source>
</evidence>
<keyword evidence="3 9" id="KW-0863">Zinc-finger</keyword>
<dbReference type="InterPro" id="IPR011011">
    <property type="entry name" value="Znf_FYVE_PHD"/>
</dbReference>
<evidence type="ECO:0000256" key="3">
    <source>
        <dbReference type="ARBA" id="ARBA00022771"/>
    </source>
</evidence>
<dbReference type="InterPro" id="IPR013083">
    <property type="entry name" value="Znf_RING/FYVE/PHD"/>
</dbReference>
<dbReference type="PROSITE" id="PS50016">
    <property type="entry name" value="ZF_PHD_2"/>
    <property type="match status" value="1"/>
</dbReference>
<feature type="compositionally biased region" description="Acidic residues" evidence="10">
    <location>
        <begin position="176"/>
        <end position="186"/>
    </location>
</feature>
<evidence type="ECO:0000256" key="8">
    <source>
        <dbReference type="PROSITE-ProRule" id="PRU00035"/>
    </source>
</evidence>
<accession>A0A6A4T7S3</accession>
<comment type="caution">
    <text evidence="13">The sequence shown here is derived from an EMBL/GenBank/DDBJ whole genome shotgun (WGS) entry which is preliminary data.</text>
</comment>
<dbReference type="InterPro" id="IPR001965">
    <property type="entry name" value="Znf_PHD"/>
</dbReference>
<dbReference type="PANTHER" id="PTHR45915:SF7">
    <property type="entry name" value="TRIPARTITE MOTIF-CONTAINING PROTEIN 66"/>
    <property type="match status" value="1"/>
</dbReference>
<dbReference type="Gene3D" id="3.30.40.10">
    <property type="entry name" value="Zinc/RING finger domain, C3HC4 (zinc finger)"/>
    <property type="match status" value="1"/>
</dbReference>
<dbReference type="Pfam" id="PF00439">
    <property type="entry name" value="Bromodomain"/>
    <property type="match status" value="1"/>
</dbReference>
<dbReference type="SMART" id="SM00297">
    <property type="entry name" value="BROMO"/>
    <property type="match status" value="1"/>
</dbReference>
<reference evidence="13 14" key="1">
    <citation type="submission" date="2019-06" db="EMBL/GenBank/DDBJ databases">
        <title>Draft genomes of female and male turbot (Scophthalmus maximus).</title>
        <authorList>
            <person name="Xu H."/>
            <person name="Xu X.-W."/>
            <person name="Shao C."/>
            <person name="Chen S."/>
        </authorList>
    </citation>
    <scope>NUCLEOTIDE SEQUENCE [LARGE SCALE GENOMIC DNA]</scope>
    <source>
        <strain evidence="13">Ysfricsl-2016a</strain>
        <tissue evidence="13">Blood</tissue>
    </source>
</reference>
<dbReference type="InterPro" id="IPR001487">
    <property type="entry name" value="Bromodomain"/>
</dbReference>
<feature type="compositionally biased region" description="Polar residues" evidence="10">
    <location>
        <begin position="159"/>
        <end position="168"/>
    </location>
</feature>
<dbReference type="GO" id="GO:0000785">
    <property type="term" value="C:chromatin"/>
    <property type="evidence" value="ECO:0007669"/>
    <property type="project" value="TreeGrafter"/>
</dbReference>
<dbReference type="InterPro" id="IPR019786">
    <property type="entry name" value="Zinc_finger_PHD-type_CS"/>
</dbReference>